<dbReference type="EMBL" id="RBED01000091">
    <property type="protein sequence ID" value="RNL55630.1"/>
    <property type="molecule type" value="Genomic_DNA"/>
</dbReference>
<reference evidence="3 4" key="1">
    <citation type="submission" date="2018-10" db="EMBL/GenBank/DDBJ databases">
        <title>Genome sequencing of Arthrobacter oryzae TNB02.</title>
        <authorList>
            <person name="Cho Y.-J."/>
            <person name="Cho A."/>
            <person name="Kim O.-S."/>
        </authorList>
    </citation>
    <scope>NUCLEOTIDE SEQUENCE [LARGE SCALE GENOMIC DNA]</scope>
    <source>
        <strain evidence="3 4">TNB02</strain>
    </source>
</reference>
<evidence type="ECO:0000313" key="4">
    <source>
        <dbReference type="Proteomes" id="UP000273807"/>
    </source>
</evidence>
<dbReference type="Proteomes" id="UP000273807">
    <property type="component" value="Unassembled WGS sequence"/>
</dbReference>
<dbReference type="SUPFAM" id="SSF55961">
    <property type="entry name" value="Bet v1-like"/>
    <property type="match status" value="1"/>
</dbReference>
<comment type="caution">
    <text evidence="3">The sequence shown here is derived from an EMBL/GenBank/DDBJ whole genome shotgun (WGS) entry which is preliminary data.</text>
</comment>
<dbReference type="Pfam" id="PF08327">
    <property type="entry name" value="AHSA1"/>
    <property type="match status" value="1"/>
</dbReference>
<name>A0A3N0C034_9MICC</name>
<evidence type="ECO:0000313" key="3">
    <source>
        <dbReference type="EMBL" id="RNL55630.1"/>
    </source>
</evidence>
<dbReference type="AlphaFoldDB" id="A0A3N0C034"/>
<proteinExistence type="inferred from homology"/>
<evidence type="ECO:0000256" key="1">
    <source>
        <dbReference type="ARBA" id="ARBA00006817"/>
    </source>
</evidence>
<sequence>MEKLKFEVSISAPAQTVWSTMLDDAAYREWTSAFNEKGSYYEGDWNRGSEIRFLGPDDEESLGGMIATVEESRPHEFISLRYLGQIVRGVEDRTSDAAKEFIGAHENYSFTEAEGVTSVKVELDGVDEWAAMLNEAWPAALTKLKDLAEAQP</sequence>
<protein>
    <recommendedName>
        <fullName evidence="2">Activator of Hsp90 ATPase homologue 1/2-like C-terminal domain-containing protein</fullName>
    </recommendedName>
</protein>
<gene>
    <name evidence="3" type="ORF">D7003_09425</name>
</gene>
<dbReference type="OrthoDB" id="6388102at2"/>
<dbReference type="RefSeq" id="WP_123255203.1">
    <property type="nucleotide sequence ID" value="NZ_RBED01000091.1"/>
</dbReference>
<organism evidence="3 4">
    <name type="scientific">Arthrobacter oryzae</name>
    <dbReference type="NCBI Taxonomy" id="409290"/>
    <lineage>
        <taxon>Bacteria</taxon>
        <taxon>Bacillati</taxon>
        <taxon>Actinomycetota</taxon>
        <taxon>Actinomycetes</taxon>
        <taxon>Micrococcales</taxon>
        <taxon>Micrococcaceae</taxon>
        <taxon>Arthrobacter</taxon>
    </lineage>
</organism>
<dbReference type="InterPro" id="IPR013538">
    <property type="entry name" value="ASHA1/2-like_C"/>
</dbReference>
<comment type="similarity">
    <text evidence="1">Belongs to the AHA1 family.</text>
</comment>
<dbReference type="Gene3D" id="3.30.530.20">
    <property type="match status" value="1"/>
</dbReference>
<feature type="domain" description="Activator of Hsp90 ATPase homologue 1/2-like C-terminal" evidence="2">
    <location>
        <begin position="12"/>
        <end position="148"/>
    </location>
</feature>
<keyword evidence="4" id="KW-1185">Reference proteome</keyword>
<accession>A0A3N0C034</accession>
<evidence type="ECO:0000259" key="2">
    <source>
        <dbReference type="Pfam" id="PF08327"/>
    </source>
</evidence>
<dbReference type="InterPro" id="IPR023393">
    <property type="entry name" value="START-like_dom_sf"/>
</dbReference>